<dbReference type="PANTHER" id="PTHR10629:SF52">
    <property type="entry name" value="DNA (CYTOSINE-5)-METHYLTRANSFERASE 1"/>
    <property type="match status" value="1"/>
</dbReference>
<keyword evidence="3 6" id="KW-0808">Transferase</keyword>
<accession>A0ABS5PSP5</accession>
<dbReference type="SUPFAM" id="SSF53335">
    <property type="entry name" value="S-adenosyl-L-methionine-dependent methyltransferases"/>
    <property type="match status" value="1"/>
</dbReference>
<dbReference type="Proteomes" id="UP000746471">
    <property type="component" value="Unassembled WGS sequence"/>
</dbReference>
<organism evidence="7 8">
    <name type="scientific">Fusibacter paucivorans</name>
    <dbReference type="NCBI Taxonomy" id="76009"/>
    <lineage>
        <taxon>Bacteria</taxon>
        <taxon>Bacillati</taxon>
        <taxon>Bacillota</taxon>
        <taxon>Clostridia</taxon>
        <taxon>Eubacteriales</taxon>
        <taxon>Eubacteriales Family XII. Incertae Sedis</taxon>
        <taxon>Fusibacter</taxon>
    </lineage>
</organism>
<feature type="active site" evidence="6">
    <location>
        <position position="69"/>
    </location>
</feature>
<keyword evidence="2 6" id="KW-0489">Methyltransferase</keyword>
<evidence type="ECO:0000256" key="5">
    <source>
        <dbReference type="ARBA" id="ARBA00022747"/>
    </source>
</evidence>
<dbReference type="InterPro" id="IPR018117">
    <property type="entry name" value="C5_DNA_meth_AS"/>
</dbReference>
<dbReference type="EMBL" id="JAHBCL010000016">
    <property type="protein sequence ID" value="MBS7527087.1"/>
    <property type="molecule type" value="Genomic_DNA"/>
</dbReference>
<gene>
    <name evidence="7" type="ORF">KHM83_10380</name>
</gene>
<evidence type="ECO:0000256" key="6">
    <source>
        <dbReference type="PROSITE-ProRule" id="PRU01016"/>
    </source>
</evidence>
<proteinExistence type="inferred from homology"/>
<dbReference type="PANTHER" id="PTHR10629">
    <property type="entry name" value="CYTOSINE-SPECIFIC METHYLTRANSFERASE"/>
    <property type="match status" value="1"/>
</dbReference>
<sequence length="217" mass="23836">MGSLFDGIGGFPLAAVHNGIVPLWASEIESFPIEVTKIRFPEMLHVGDITKLSGNTLPVVDIICGGSPCQDLSVAGQRAGLAGERSGLFMEQIRITKEMRIEDGKRGKTNDLVRPRFFVWENVPGAFSSAEGEDFKAVLEETARIADNNILIPRPPGGVWKSAGCILGSQFSVAWRVLDAQHWGVAQRRKRIFLVADFGGYTAPKILFEQDRLLRNT</sequence>
<dbReference type="GO" id="GO:0008168">
    <property type="term" value="F:methyltransferase activity"/>
    <property type="evidence" value="ECO:0007669"/>
    <property type="project" value="UniProtKB-KW"/>
</dbReference>
<evidence type="ECO:0000256" key="4">
    <source>
        <dbReference type="ARBA" id="ARBA00022691"/>
    </source>
</evidence>
<evidence type="ECO:0000256" key="3">
    <source>
        <dbReference type="ARBA" id="ARBA00022679"/>
    </source>
</evidence>
<dbReference type="InterPro" id="IPR050390">
    <property type="entry name" value="C5-Methyltransferase"/>
</dbReference>
<reference evidence="7 8" key="1">
    <citation type="submission" date="2021-05" db="EMBL/GenBank/DDBJ databases">
        <title>Fusibacter ferrireducens sp. nov., an anaerobic, sulfur- and Fe-reducing bacterium isolated from the mangrove sediment.</title>
        <authorList>
            <person name="Qiu D."/>
        </authorList>
    </citation>
    <scope>NUCLEOTIDE SEQUENCE [LARGE SCALE GENOMIC DNA]</scope>
    <source>
        <strain evidence="7 8">DSM 12116</strain>
    </source>
</reference>
<evidence type="ECO:0000256" key="2">
    <source>
        <dbReference type="ARBA" id="ARBA00022603"/>
    </source>
</evidence>
<keyword evidence="5" id="KW-0680">Restriction system</keyword>
<dbReference type="EC" id="2.1.1.37" evidence="1"/>
<comment type="caution">
    <text evidence="7">The sequence shown here is derived from an EMBL/GenBank/DDBJ whole genome shotgun (WGS) entry which is preliminary data.</text>
</comment>
<dbReference type="InterPro" id="IPR029063">
    <property type="entry name" value="SAM-dependent_MTases_sf"/>
</dbReference>
<evidence type="ECO:0000256" key="1">
    <source>
        <dbReference type="ARBA" id="ARBA00011975"/>
    </source>
</evidence>
<evidence type="ECO:0000313" key="8">
    <source>
        <dbReference type="Proteomes" id="UP000746471"/>
    </source>
</evidence>
<dbReference type="InterPro" id="IPR001525">
    <property type="entry name" value="C5_MeTfrase"/>
</dbReference>
<keyword evidence="4 6" id="KW-0949">S-adenosyl-L-methionine</keyword>
<dbReference type="PROSITE" id="PS00094">
    <property type="entry name" value="C5_MTASE_1"/>
    <property type="match status" value="1"/>
</dbReference>
<protein>
    <recommendedName>
        <fullName evidence="1">DNA (cytosine-5-)-methyltransferase</fullName>
        <ecNumber evidence="1">2.1.1.37</ecNumber>
    </recommendedName>
</protein>
<dbReference type="Pfam" id="PF00145">
    <property type="entry name" value="DNA_methylase"/>
    <property type="match status" value="2"/>
</dbReference>
<comment type="similarity">
    <text evidence="6">Belongs to the class I-like SAM-binding methyltransferase superfamily. C5-methyltransferase family.</text>
</comment>
<dbReference type="Gene3D" id="3.40.50.150">
    <property type="entry name" value="Vaccinia Virus protein VP39"/>
    <property type="match status" value="1"/>
</dbReference>
<name>A0ABS5PSP5_9FIRM</name>
<dbReference type="GO" id="GO:0032259">
    <property type="term" value="P:methylation"/>
    <property type="evidence" value="ECO:0007669"/>
    <property type="project" value="UniProtKB-KW"/>
</dbReference>
<dbReference type="PROSITE" id="PS51679">
    <property type="entry name" value="SAM_MT_C5"/>
    <property type="match status" value="1"/>
</dbReference>
<keyword evidence="8" id="KW-1185">Reference proteome</keyword>
<dbReference type="PRINTS" id="PR00105">
    <property type="entry name" value="C5METTRFRASE"/>
</dbReference>
<evidence type="ECO:0000313" key="7">
    <source>
        <dbReference type="EMBL" id="MBS7527087.1"/>
    </source>
</evidence>